<dbReference type="AlphaFoldDB" id="A0A7W7H756"/>
<reference evidence="2 3" key="1">
    <citation type="submission" date="2020-08" db="EMBL/GenBank/DDBJ databases">
        <title>Sequencing the genomes of 1000 actinobacteria strains.</title>
        <authorList>
            <person name="Klenk H.-P."/>
        </authorList>
    </citation>
    <scope>NUCLEOTIDE SEQUENCE [LARGE SCALE GENOMIC DNA]</scope>
    <source>
        <strain evidence="2 3">DSM 45809</strain>
    </source>
</reference>
<comment type="caution">
    <text evidence="2">The sequence shown here is derived from an EMBL/GenBank/DDBJ whole genome shotgun (WGS) entry which is preliminary data.</text>
</comment>
<organism evidence="2 3">
    <name type="scientific">Actinoplanes octamycinicus</name>
    <dbReference type="NCBI Taxonomy" id="135948"/>
    <lineage>
        <taxon>Bacteria</taxon>
        <taxon>Bacillati</taxon>
        <taxon>Actinomycetota</taxon>
        <taxon>Actinomycetes</taxon>
        <taxon>Micromonosporales</taxon>
        <taxon>Micromonosporaceae</taxon>
        <taxon>Actinoplanes</taxon>
    </lineage>
</organism>
<dbReference type="InterPro" id="IPR002182">
    <property type="entry name" value="NB-ARC"/>
</dbReference>
<dbReference type="Pfam" id="PF00931">
    <property type="entry name" value="NB-ARC"/>
    <property type="match status" value="1"/>
</dbReference>
<dbReference type="Gene3D" id="3.40.50.300">
    <property type="entry name" value="P-loop containing nucleotide triphosphate hydrolases"/>
    <property type="match status" value="1"/>
</dbReference>
<dbReference type="Pfam" id="PF13374">
    <property type="entry name" value="TPR_10"/>
    <property type="match status" value="1"/>
</dbReference>
<dbReference type="Proteomes" id="UP000546162">
    <property type="component" value="Unassembled WGS sequence"/>
</dbReference>
<proteinExistence type="predicted"/>
<dbReference type="InterPro" id="IPR011990">
    <property type="entry name" value="TPR-like_helical_dom_sf"/>
</dbReference>
<name>A0A7W7H756_9ACTN</name>
<sequence length="755" mass="82411">MTERRNPPRDTAQQAYARELRALVIDSGDSTYRGIQRKIKEFDYPASVSTVYEKLNGNRELDLPFVEAVVRAHHALAKRPGQPDLGRWRRRHRRAQQEQALEVEPSAWLGPAPDLAPAFQERPASAVLDTLVADHGQVVLTGPSGTGKTQLARSAMARAWRKGLVNLAVWVPGHTHEAIVDGFVDASRALGLPDGHDREATARRFRNWLAGRHGYRWVLAIDDLQDPVHLADLWPPADAGSTIVTTQRRDSSLGAGQRKVVEIGAFEPDEALTFLSDQLGDEPGQLAGAGELAAALENHPYSLARAVTFIADYRTDCSGYLRQFRSRSLTELGAYSGGAFTTARLLIEPADRLAPARVAAPLLRLAAVLDPHGIPVPLFATAPIVRLVEADRGAPTTAADTLDGLSCLRRVSLAEFVDGGQRLRVHALTQRAVREASAERLGDLVRCAADALVEWYRACPAETAALRGNVTALLRVAAVALCGPDRLHSAVFEAGNSLTDDGLYRTARAYWEFLLPLAVEHLGAEHQDTLTIRHNLAWTHGRLGDASGARKELSALLPVRVRVLGADHPNVLATREGIAIWAARDGDHETAAAQLTVLVADYLRTLGPHARDTLNTRVELADQRGEAESAQVAADLLGPLLDELRTALPAAAPEIRHAHRLLVLWLARADRVIEALDRMNNLVTECQEQLGRDHLDTLWNRYLAAELLRGAGRTERADAEVTALTADVQRLLQDGHTELTEISDMLDAWWVSGVG</sequence>
<evidence type="ECO:0000313" key="3">
    <source>
        <dbReference type="Proteomes" id="UP000546162"/>
    </source>
</evidence>
<evidence type="ECO:0000313" key="2">
    <source>
        <dbReference type="EMBL" id="MBB4744907.1"/>
    </source>
</evidence>
<protein>
    <recommendedName>
        <fullName evidence="1">NB-ARC domain-containing protein</fullName>
    </recommendedName>
</protein>
<evidence type="ECO:0000259" key="1">
    <source>
        <dbReference type="Pfam" id="PF00931"/>
    </source>
</evidence>
<dbReference type="SUPFAM" id="SSF52540">
    <property type="entry name" value="P-loop containing nucleoside triphosphate hydrolases"/>
    <property type="match status" value="1"/>
</dbReference>
<dbReference type="SUPFAM" id="SSF48452">
    <property type="entry name" value="TPR-like"/>
    <property type="match status" value="1"/>
</dbReference>
<dbReference type="InterPro" id="IPR053137">
    <property type="entry name" value="NLR-like"/>
</dbReference>
<accession>A0A7W7H756</accession>
<dbReference type="InterPro" id="IPR027417">
    <property type="entry name" value="P-loop_NTPase"/>
</dbReference>
<dbReference type="RefSeq" id="WP_185045087.1">
    <property type="nucleotide sequence ID" value="NZ_BOMR01000021.1"/>
</dbReference>
<dbReference type="GO" id="GO:0043531">
    <property type="term" value="F:ADP binding"/>
    <property type="evidence" value="ECO:0007669"/>
    <property type="project" value="InterPro"/>
</dbReference>
<feature type="domain" description="NB-ARC" evidence="1">
    <location>
        <begin position="122"/>
        <end position="278"/>
    </location>
</feature>
<dbReference type="PANTHER" id="PTHR46082:SF6">
    <property type="entry name" value="AAA+ ATPASE DOMAIN-CONTAINING PROTEIN-RELATED"/>
    <property type="match status" value="1"/>
</dbReference>
<gene>
    <name evidence="2" type="ORF">BJY16_008366</name>
</gene>
<dbReference type="PANTHER" id="PTHR46082">
    <property type="entry name" value="ATP/GTP-BINDING PROTEIN-RELATED"/>
    <property type="match status" value="1"/>
</dbReference>
<dbReference type="EMBL" id="JACHNB010000001">
    <property type="protein sequence ID" value="MBB4744907.1"/>
    <property type="molecule type" value="Genomic_DNA"/>
</dbReference>
<dbReference type="Gene3D" id="1.25.40.10">
    <property type="entry name" value="Tetratricopeptide repeat domain"/>
    <property type="match status" value="1"/>
</dbReference>
<keyword evidence="3" id="KW-1185">Reference proteome</keyword>